<evidence type="ECO:0000313" key="2">
    <source>
        <dbReference type="Proteomes" id="UP000178435"/>
    </source>
</evidence>
<gene>
    <name evidence="1" type="ORF">A2149_05770</name>
</gene>
<dbReference type="AlphaFoldDB" id="A0A1F7RVE1"/>
<evidence type="ECO:0008006" key="3">
    <source>
        <dbReference type="Google" id="ProtNLM"/>
    </source>
</evidence>
<organism evidence="1 2">
    <name type="scientific">Candidatus Schekmanbacteria bacterium RBG_16_38_11</name>
    <dbReference type="NCBI Taxonomy" id="1817880"/>
    <lineage>
        <taxon>Bacteria</taxon>
        <taxon>Candidatus Schekmaniibacteriota</taxon>
    </lineage>
</organism>
<reference evidence="1 2" key="1">
    <citation type="journal article" date="2016" name="Nat. Commun.">
        <title>Thousands of microbial genomes shed light on interconnected biogeochemical processes in an aquifer system.</title>
        <authorList>
            <person name="Anantharaman K."/>
            <person name="Brown C.T."/>
            <person name="Hug L.A."/>
            <person name="Sharon I."/>
            <person name="Castelle C.J."/>
            <person name="Probst A.J."/>
            <person name="Thomas B.C."/>
            <person name="Singh A."/>
            <person name="Wilkins M.J."/>
            <person name="Karaoz U."/>
            <person name="Brodie E.L."/>
            <person name="Williams K.H."/>
            <person name="Hubbard S.S."/>
            <person name="Banfield J.F."/>
        </authorList>
    </citation>
    <scope>NUCLEOTIDE SEQUENCE [LARGE SCALE GENOMIC DNA]</scope>
</reference>
<dbReference type="Proteomes" id="UP000178435">
    <property type="component" value="Unassembled WGS sequence"/>
</dbReference>
<protein>
    <recommendedName>
        <fullName evidence="3">Lipoprotein</fullName>
    </recommendedName>
</protein>
<evidence type="ECO:0000313" key="1">
    <source>
        <dbReference type="EMBL" id="OGL45401.1"/>
    </source>
</evidence>
<dbReference type="EMBL" id="MGDF01000095">
    <property type="protein sequence ID" value="OGL45401.1"/>
    <property type="molecule type" value="Genomic_DNA"/>
</dbReference>
<comment type="caution">
    <text evidence="1">The sequence shown here is derived from an EMBL/GenBank/DDBJ whole genome shotgun (WGS) entry which is preliminary data.</text>
</comment>
<accession>A0A1F7RVE1</accession>
<proteinExistence type="predicted"/>
<sequence length="133" mass="15536">MFSNHKAYNFLKRFLLLLLITFAFFFSGCSNKPAYIKKWNFVKPNIWDKVEIDTSKLSADQKKVLSENGTPTYIFTFFEANAEGKKGKPVHEWVYEKQEKYFWFADGNLVDYVPVTLPKEKRIQIPGGTPPKE</sequence>
<name>A0A1F7RVE1_9BACT</name>
<dbReference type="PROSITE" id="PS51257">
    <property type="entry name" value="PROKAR_LIPOPROTEIN"/>
    <property type="match status" value="1"/>
</dbReference>